<keyword evidence="4 6" id="KW-0732">Signal</keyword>
<dbReference type="InterPro" id="IPR036574">
    <property type="entry name" value="Scorpion_toxin-like_sf"/>
</dbReference>
<evidence type="ECO:0000256" key="2">
    <source>
        <dbReference type="ARBA" id="ARBA00022529"/>
    </source>
</evidence>
<feature type="domain" description="Knottins-like" evidence="7">
    <location>
        <begin position="30"/>
        <end position="75"/>
    </location>
</feature>
<dbReference type="GO" id="GO:0031640">
    <property type="term" value="P:killing of cells of another organism"/>
    <property type="evidence" value="ECO:0007669"/>
    <property type="project" value="UniProtKB-KW"/>
</dbReference>
<dbReference type="PROSITE" id="PS00940">
    <property type="entry name" value="GAMMA_THIONIN"/>
    <property type="match status" value="1"/>
</dbReference>
<dbReference type="GO" id="GO:0050832">
    <property type="term" value="P:defense response to fungus"/>
    <property type="evidence" value="ECO:0007669"/>
    <property type="project" value="UniProtKB-KW"/>
</dbReference>
<keyword evidence="2" id="KW-0929">Antimicrobial</keyword>
<dbReference type="SMART" id="SM00505">
    <property type="entry name" value="Knot1"/>
    <property type="match status" value="1"/>
</dbReference>
<dbReference type="Proteomes" id="UP000257109">
    <property type="component" value="Unassembled WGS sequence"/>
</dbReference>
<organism evidence="8 9">
    <name type="scientific">Mucuna pruriens</name>
    <name type="common">Velvet bean</name>
    <name type="synonym">Dolichos pruriens</name>
    <dbReference type="NCBI Taxonomy" id="157652"/>
    <lineage>
        <taxon>Eukaryota</taxon>
        <taxon>Viridiplantae</taxon>
        <taxon>Streptophyta</taxon>
        <taxon>Embryophyta</taxon>
        <taxon>Tracheophyta</taxon>
        <taxon>Spermatophyta</taxon>
        <taxon>Magnoliopsida</taxon>
        <taxon>eudicotyledons</taxon>
        <taxon>Gunneridae</taxon>
        <taxon>Pentapetalae</taxon>
        <taxon>rosids</taxon>
        <taxon>fabids</taxon>
        <taxon>Fabales</taxon>
        <taxon>Fabaceae</taxon>
        <taxon>Papilionoideae</taxon>
        <taxon>50 kb inversion clade</taxon>
        <taxon>NPAAA clade</taxon>
        <taxon>indigoferoid/millettioid clade</taxon>
        <taxon>Phaseoleae</taxon>
        <taxon>Mucuna</taxon>
    </lineage>
</organism>
<keyword evidence="5" id="KW-1015">Disulfide bond</keyword>
<evidence type="ECO:0000256" key="6">
    <source>
        <dbReference type="SAM" id="SignalP"/>
    </source>
</evidence>
<dbReference type="Gene3D" id="3.30.30.10">
    <property type="entry name" value="Knottin, scorpion toxin-like"/>
    <property type="match status" value="1"/>
</dbReference>
<proteinExistence type="inferred from homology"/>
<feature type="chain" id="PRO_5016786377" description="Knottins-like domain-containing protein" evidence="6">
    <location>
        <begin position="29"/>
        <end position="75"/>
    </location>
</feature>
<dbReference type="PANTHER" id="PTHR33147:SF56">
    <property type="entry name" value="DEFENSIN"/>
    <property type="match status" value="1"/>
</dbReference>
<dbReference type="STRING" id="157652.A0A371F0H0"/>
<accession>A0A371F0H0</accession>
<evidence type="ECO:0000256" key="1">
    <source>
        <dbReference type="ARBA" id="ARBA00006722"/>
    </source>
</evidence>
<evidence type="ECO:0000256" key="3">
    <source>
        <dbReference type="ARBA" id="ARBA00022577"/>
    </source>
</evidence>
<evidence type="ECO:0000256" key="4">
    <source>
        <dbReference type="ARBA" id="ARBA00022729"/>
    </source>
</evidence>
<dbReference type="EMBL" id="QJKJ01011198">
    <property type="protein sequence ID" value="RDX71796.1"/>
    <property type="molecule type" value="Genomic_DNA"/>
</dbReference>
<feature type="signal peptide" evidence="6">
    <location>
        <begin position="1"/>
        <end position="28"/>
    </location>
</feature>
<name>A0A371F0H0_MUCPR</name>
<dbReference type="InterPro" id="IPR008176">
    <property type="entry name" value="Defensin_plant"/>
</dbReference>
<evidence type="ECO:0000256" key="5">
    <source>
        <dbReference type="ARBA" id="ARBA00023157"/>
    </source>
</evidence>
<protein>
    <recommendedName>
        <fullName evidence="7">Knottins-like domain-containing protein</fullName>
    </recommendedName>
</protein>
<dbReference type="OrthoDB" id="1425039at2759"/>
<dbReference type="Pfam" id="PF00304">
    <property type="entry name" value="Gamma-thionin"/>
    <property type="match status" value="1"/>
</dbReference>
<evidence type="ECO:0000259" key="7">
    <source>
        <dbReference type="SMART" id="SM00505"/>
    </source>
</evidence>
<dbReference type="PANTHER" id="PTHR33147">
    <property type="entry name" value="DEFENSIN-LIKE PROTEIN 1"/>
    <property type="match status" value="1"/>
</dbReference>
<comment type="caution">
    <text evidence="8">The sequence shown here is derived from an EMBL/GenBank/DDBJ whole genome shotgun (WGS) entry which is preliminary data.</text>
</comment>
<evidence type="ECO:0000313" key="8">
    <source>
        <dbReference type="EMBL" id="RDX71796.1"/>
    </source>
</evidence>
<dbReference type="SUPFAM" id="SSF57095">
    <property type="entry name" value="Scorpion toxin-like"/>
    <property type="match status" value="1"/>
</dbReference>
<evidence type="ECO:0000313" key="9">
    <source>
        <dbReference type="Proteomes" id="UP000257109"/>
    </source>
</evidence>
<dbReference type="InterPro" id="IPR003614">
    <property type="entry name" value="Knottins"/>
</dbReference>
<sequence length="75" mass="8447">MEKKSIAGLCFLLLLLFVAQEVVVQSEAKTCENLADTYKGPCFTTGSCDDHCKNKEHLISGRCRDDVRCWCTRNC</sequence>
<comment type="similarity">
    <text evidence="1">Belongs to the DEFL family.</text>
</comment>
<keyword evidence="9" id="KW-1185">Reference proteome</keyword>
<dbReference type="AlphaFoldDB" id="A0A371F0H0"/>
<reference evidence="8" key="1">
    <citation type="submission" date="2018-05" db="EMBL/GenBank/DDBJ databases">
        <title>Draft genome of Mucuna pruriens seed.</title>
        <authorList>
            <person name="Nnadi N.E."/>
            <person name="Vos R."/>
            <person name="Hasami M.H."/>
            <person name="Devisetty U.K."/>
            <person name="Aguiy J.C."/>
        </authorList>
    </citation>
    <scope>NUCLEOTIDE SEQUENCE [LARGE SCALE GENOMIC DNA]</scope>
    <source>
        <strain evidence="8">JCA_2017</strain>
    </source>
</reference>
<gene>
    <name evidence="8" type="ORF">CR513_48801</name>
</gene>
<keyword evidence="3" id="KW-0295">Fungicide</keyword>